<evidence type="ECO:0000256" key="2">
    <source>
        <dbReference type="ARBA" id="ARBA00022729"/>
    </source>
</evidence>
<keyword evidence="2 5" id="KW-0732">Signal</keyword>
<feature type="chain" id="PRO_5043692989" evidence="5">
    <location>
        <begin position="26"/>
        <end position="532"/>
    </location>
</feature>
<dbReference type="PANTHER" id="PTHR43248">
    <property type="entry name" value="2-SUCCINYL-6-HYDROXY-2,4-CYCLOHEXADIENE-1-CARBOXYLATE SYNTHASE"/>
    <property type="match status" value="1"/>
</dbReference>
<evidence type="ECO:0000256" key="3">
    <source>
        <dbReference type="ARBA" id="ARBA00022801"/>
    </source>
</evidence>
<feature type="signal peptide" evidence="5">
    <location>
        <begin position="1"/>
        <end position="25"/>
    </location>
</feature>
<feature type="domain" description="Peptidase S33 tripeptidyl aminopeptidase-like C-terminal" evidence="6">
    <location>
        <begin position="424"/>
        <end position="524"/>
    </location>
</feature>
<dbReference type="Gene3D" id="3.40.50.1820">
    <property type="entry name" value="alpha/beta hydrolase"/>
    <property type="match status" value="1"/>
</dbReference>
<evidence type="ECO:0000256" key="1">
    <source>
        <dbReference type="ARBA" id="ARBA00010088"/>
    </source>
</evidence>
<dbReference type="AlphaFoldDB" id="A0AAU2GW79"/>
<organism evidence="7">
    <name type="scientific">Streptomyces sp. NBC_00060</name>
    <dbReference type="NCBI Taxonomy" id="2975636"/>
    <lineage>
        <taxon>Bacteria</taxon>
        <taxon>Bacillati</taxon>
        <taxon>Actinomycetota</taxon>
        <taxon>Actinomycetes</taxon>
        <taxon>Kitasatosporales</taxon>
        <taxon>Streptomycetaceae</taxon>
        <taxon>Streptomyces</taxon>
    </lineage>
</organism>
<evidence type="ECO:0000313" key="7">
    <source>
        <dbReference type="EMBL" id="WTU39449.1"/>
    </source>
</evidence>
<evidence type="ECO:0000256" key="4">
    <source>
        <dbReference type="SAM" id="MobiDB-lite"/>
    </source>
</evidence>
<evidence type="ECO:0000256" key="5">
    <source>
        <dbReference type="SAM" id="SignalP"/>
    </source>
</evidence>
<proteinExistence type="inferred from homology"/>
<dbReference type="SUPFAM" id="SSF53474">
    <property type="entry name" value="alpha/beta-Hydrolases"/>
    <property type="match status" value="1"/>
</dbReference>
<gene>
    <name evidence="7" type="ORF">OHV25_07630</name>
</gene>
<accession>A0AAU2GW79</accession>
<dbReference type="EMBL" id="CP108253">
    <property type="protein sequence ID" value="WTU39449.1"/>
    <property type="molecule type" value="Genomic_DNA"/>
</dbReference>
<evidence type="ECO:0000259" key="6">
    <source>
        <dbReference type="Pfam" id="PF08386"/>
    </source>
</evidence>
<comment type="similarity">
    <text evidence="1">Belongs to the peptidase S33 family.</text>
</comment>
<feature type="region of interest" description="Disordered" evidence="4">
    <location>
        <begin position="162"/>
        <end position="182"/>
    </location>
</feature>
<dbReference type="InterPro" id="IPR051601">
    <property type="entry name" value="Serine_prot/Carboxylest_S33"/>
</dbReference>
<feature type="region of interest" description="Disordered" evidence="4">
    <location>
        <begin position="84"/>
        <end position="108"/>
    </location>
</feature>
<sequence>MRGRTTAGAAGAAMALLALTVPAAADGTKPDLTRFYTQHLTWGGCTVKDAPKGMECAELTVPVDYARPQAGTIALAVARVRAAESGEGPTGTGTEAGTTPPGGAATATAPKGSLVFNFGGPGESGLKGLGSFTADTARLAPAYDLVSFDPRGVGRSAPVHCGAKAEQDIESSSDSAPADDAEGRKQLVDELKTVAEECRRTTGELLPHVGTINASRDLDVLRQALGDKKLNYFGISYGTRLGAVYAAQFPKRTGRMVLDAVDSLTADAAQSALAQATAFQKGLETFLSDCAAQGAGCPLGAGTAKATGTLDATVAQLDRKSARTASGADFTSGDLRTAITNSLYAEQLWPTLAQGIATLHDKGDPAVLDEINKQFAGEDAQGNRADDDNSREALLAVNCADDPVRAKDPAAELASLEKKFAKASPMFGPDQVGAAISCTGWPAGTDYIRRIDKTGAPPVLLIGTKGDPATPYQWAAETARHLGKGVVLTYEGEGHGGYTASQCVRDTADAFLLDGVLPAEGTSCARETPPEH</sequence>
<dbReference type="InterPro" id="IPR013595">
    <property type="entry name" value="Pept_S33_TAP-like_C"/>
</dbReference>
<protein>
    <submittedName>
        <fullName evidence="7">Alpha/beta hydrolase</fullName>
    </submittedName>
</protein>
<dbReference type="PANTHER" id="PTHR43248:SF29">
    <property type="entry name" value="TRIPEPTIDYL AMINOPEPTIDASE"/>
    <property type="match status" value="1"/>
</dbReference>
<dbReference type="Pfam" id="PF08386">
    <property type="entry name" value="Abhydrolase_4"/>
    <property type="match status" value="1"/>
</dbReference>
<dbReference type="GO" id="GO:0016787">
    <property type="term" value="F:hydrolase activity"/>
    <property type="evidence" value="ECO:0007669"/>
    <property type="project" value="UniProtKB-KW"/>
</dbReference>
<reference evidence="7" key="1">
    <citation type="submission" date="2022-10" db="EMBL/GenBank/DDBJ databases">
        <title>The complete genomes of actinobacterial strains from the NBC collection.</title>
        <authorList>
            <person name="Joergensen T.S."/>
            <person name="Alvarez Arevalo M."/>
            <person name="Sterndorff E.B."/>
            <person name="Faurdal D."/>
            <person name="Vuksanovic O."/>
            <person name="Mourched A.-S."/>
            <person name="Charusanti P."/>
            <person name="Shaw S."/>
            <person name="Blin K."/>
            <person name="Weber T."/>
        </authorList>
    </citation>
    <scope>NUCLEOTIDE SEQUENCE</scope>
    <source>
        <strain evidence="7">NBC_00060</strain>
    </source>
</reference>
<name>A0AAU2GW79_9ACTN</name>
<keyword evidence="3 7" id="KW-0378">Hydrolase</keyword>
<dbReference type="InterPro" id="IPR029058">
    <property type="entry name" value="AB_hydrolase_fold"/>
</dbReference>